<dbReference type="PANTHER" id="PTHR22765">
    <property type="entry name" value="RING FINGER AND PROTEASE ASSOCIATED DOMAIN-CONTAINING"/>
    <property type="match status" value="1"/>
</dbReference>
<feature type="compositionally biased region" description="Polar residues" evidence="2">
    <location>
        <begin position="25"/>
        <end position="53"/>
    </location>
</feature>
<feature type="transmembrane region" description="Helical" evidence="3">
    <location>
        <begin position="66"/>
        <end position="91"/>
    </location>
</feature>
<evidence type="ECO:0000256" key="1">
    <source>
        <dbReference type="PROSITE-ProRule" id="PRU00175"/>
    </source>
</evidence>
<dbReference type="HOGENOM" id="CLU_031409_1_0_1"/>
<dbReference type="Pfam" id="PF13639">
    <property type="entry name" value="zf-RING_2"/>
    <property type="match status" value="1"/>
</dbReference>
<dbReference type="InterPro" id="IPR013083">
    <property type="entry name" value="Znf_RING/FYVE/PHD"/>
</dbReference>
<keyword evidence="1" id="KW-0863">Zinc-finger</keyword>
<dbReference type="FunFam" id="3.30.40.10:FF:000539">
    <property type="entry name" value="Ring finger domain protein"/>
    <property type="match status" value="1"/>
</dbReference>
<organism evidence="5 6">
    <name type="scientific">Uncinula necator</name>
    <name type="common">Grape powdery mildew</name>
    <dbReference type="NCBI Taxonomy" id="52586"/>
    <lineage>
        <taxon>Eukaryota</taxon>
        <taxon>Fungi</taxon>
        <taxon>Dikarya</taxon>
        <taxon>Ascomycota</taxon>
        <taxon>Pezizomycotina</taxon>
        <taxon>Leotiomycetes</taxon>
        <taxon>Erysiphales</taxon>
        <taxon>Erysiphaceae</taxon>
        <taxon>Erysiphe</taxon>
    </lineage>
</organism>
<dbReference type="Gene3D" id="3.30.40.10">
    <property type="entry name" value="Zinc/RING finger domain, C3HC4 (zinc finger)"/>
    <property type="match status" value="1"/>
</dbReference>
<evidence type="ECO:0000313" key="5">
    <source>
        <dbReference type="EMBL" id="KHJ32665.1"/>
    </source>
</evidence>
<feature type="region of interest" description="Disordered" evidence="2">
    <location>
        <begin position="25"/>
        <end position="58"/>
    </location>
</feature>
<accession>A0A0B1P5Q9</accession>
<keyword evidence="1" id="KW-0479">Metal-binding</keyword>
<feature type="compositionally biased region" description="Polar residues" evidence="2">
    <location>
        <begin position="396"/>
        <end position="406"/>
    </location>
</feature>
<protein>
    <submittedName>
        <fullName evidence="5">Putative ring-8 protein</fullName>
    </submittedName>
</protein>
<dbReference type="SUPFAM" id="SSF57850">
    <property type="entry name" value="RING/U-box"/>
    <property type="match status" value="1"/>
</dbReference>
<dbReference type="GO" id="GO:0061630">
    <property type="term" value="F:ubiquitin protein ligase activity"/>
    <property type="evidence" value="ECO:0007669"/>
    <property type="project" value="TreeGrafter"/>
</dbReference>
<feature type="compositionally biased region" description="Polar residues" evidence="2">
    <location>
        <begin position="154"/>
        <end position="200"/>
    </location>
</feature>
<feature type="compositionally biased region" description="Low complexity" evidence="2">
    <location>
        <begin position="383"/>
        <end position="395"/>
    </location>
</feature>
<dbReference type="EMBL" id="JNVN01001899">
    <property type="protein sequence ID" value="KHJ32665.1"/>
    <property type="molecule type" value="Genomic_DNA"/>
</dbReference>
<evidence type="ECO:0000256" key="2">
    <source>
        <dbReference type="SAM" id="MobiDB-lite"/>
    </source>
</evidence>
<gene>
    <name evidence="5" type="ORF">EV44_g4491</name>
</gene>
<feature type="compositionally biased region" description="Basic and acidic residues" evidence="2">
    <location>
        <begin position="201"/>
        <end position="211"/>
    </location>
</feature>
<dbReference type="OMA" id="NTHHEMN"/>
<feature type="region of interest" description="Disordered" evidence="2">
    <location>
        <begin position="383"/>
        <end position="406"/>
    </location>
</feature>
<dbReference type="STRING" id="52586.A0A0B1P5Q9"/>
<feature type="domain" description="RING-type" evidence="4">
    <location>
        <begin position="287"/>
        <end position="329"/>
    </location>
</feature>
<feature type="compositionally biased region" description="Polar residues" evidence="2">
    <location>
        <begin position="448"/>
        <end position="460"/>
    </location>
</feature>
<sequence length="543" mass="60357">MAIIYQVAINVFNVVDHQLRVRQEQTPAMSTPPQDTGTSINSITTPTQTSSMISGQQSGGPTSSPLLFFVALGFGVVFTNLWIIVGVKYCFRYNARNRAMRSGNDVDPITLDNLHTRPHRRRREKRLMTMDEVNERFPLTKYKTWAASRARQGLPTNGGVSRPPSRNTNEINQNESQEKPPQNSNFPEEQPSATELSIQENKPDDLPSQIHSEKGNHEVIEMSEKNSLPHTVIESDQPSNIPCLQTTVSPVDKKVSITTKEEEDDDEDDQIHIAVSPELLSSPGDSCAICIDTLEEEDEVRGLSCGHAFHASCLDPWLTNRRACCPLCKADYYIPKARSDTENVDTERLNRRSDGPIMSQHPQSIWSTILASSRLMRSRLNSENQTTYQSTSNTNHFPTNTTEQQTTSAIPVVEASQPRRVETSLSNMARSFHLPVIRIPRRNRPTADESNNNSSTSPSQLEAGVRSIIKPVKSKPSLSRGGGINAQYTLLVWDSQEDSHNPSLPSGLPLITAGLNRLRFYSTFPSAPLFSRSPPTSGLGNIE</sequence>
<feature type="region of interest" description="Disordered" evidence="2">
    <location>
        <begin position="439"/>
        <end position="465"/>
    </location>
</feature>
<comment type="caution">
    <text evidence="5">The sequence shown here is derived from an EMBL/GenBank/DDBJ whole genome shotgun (WGS) entry which is preliminary data.</text>
</comment>
<dbReference type="GO" id="GO:0006511">
    <property type="term" value="P:ubiquitin-dependent protein catabolic process"/>
    <property type="evidence" value="ECO:0007669"/>
    <property type="project" value="TreeGrafter"/>
</dbReference>
<evidence type="ECO:0000256" key="3">
    <source>
        <dbReference type="SAM" id="Phobius"/>
    </source>
</evidence>
<dbReference type="InterPro" id="IPR051826">
    <property type="entry name" value="E3_ubiquitin-ligase_domain"/>
</dbReference>
<keyword evidence="3" id="KW-0812">Transmembrane</keyword>
<name>A0A0B1P5Q9_UNCNE</name>
<reference evidence="5 6" key="1">
    <citation type="journal article" date="2014" name="BMC Genomics">
        <title>Adaptive genomic structural variation in the grape powdery mildew pathogen, Erysiphe necator.</title>
        <authorList>
            <person name="Jones L."/>
            <person name="Riaz S."/>
            <person name="Morales-Cruz A."/>
            <person name="Amrine K.C."/>
            <person name="McGuire B."/>
            <person name="Gubler W.D."/>
            <person name="Walker M.A."/>
            <person name="Cantu D."/>
        </authorList>
    </citation>
    <scope>NUCLEOTIDE SEQUENCE [LARGE SCALE GENOMIC DNA]</scope>
    <source>
        <strain evidence="6">c</strain>
    </source>
</reference>
<dbReference type="Proteomes" id="UP000030854">
    <property type="component" value="Unassembled WGS sequence"/>
</dbReference>
<keyword evidence="3" id="KW-1133">Transmembrane helix</keyword>
<dbReference type="AlphaFoldDB" id="A0A0B1P5Q9"/>
<evidence type="ECO:0000259" key="4">
    <source>
        <dbReference type="PROSITE" id="PS50089"/>
    </source>
</evidence>
<keyword evidence="1" id="KW-0862">Zinc</keyword>
<dbReference type="GO" id="GO:0008270">
    <property type="term" value="F:zinc ion binding"/>
    <property type="evidence" value="ECO:0007669"/>
    <property type="project" value="UniProtKB-KW"/>
</dbReference>
<dbReference type="SMART" id="SM00184">
    <property type="entry name" value="RING"/>
    <property type="match status" value="1"/>
</dbReference>
<proteinExistence type="predicted"/>
<dbReference type="InterPro" id="IPR001841">
    <property type="entry name" value="Znf_RING"/>
</dbReference>
<dbReference type="PANTHER" id="PTHR22765:SF434">
    <property type="entry name" value="GB|AAD18119.1-RELATED"/>
    <property type="match status" value="1"/>
</dbReference>
<dbReference type="GO" id="GO:0005737">
    <property type="term" value="C:cytoplasm"/>
    <property type="evidence" value="ECO:0007669"/>
    <property type="project" value="TreeGrafter"/>
</dbReference>
<keyword evidence="6" id="KW-1185">Reference proteome</keyword>
<keyword evidence="3" id="KW-0472">Membrane</keyword>
<dbReference type="CDD" id="cd16473">
    <property type="entry name" value="RING-H2_RNF103"/>
    <property type="match status" value="1"/>
</dbReference>
<dbReference type="PROSITE" id="PS50089">
    <property type="entry name" value="ZF_RING_2"/>
    <property type="match status" value="1"/>
</dbReference>
<evidence type="ECO:0000313" key="6">
    <source>
        <dbReference type="Proteomes" id="UP000030854"/>
    </source>
</evidence>
<feature type="region of interest" description="Disordered" evidence="2">
    <location>
        <begin position="148"/>
        <end position="211"/>
    </location>
</feature>